<comment type="catalytic activity">
    <reaction evidence="6 8">
        <text>beta-D-fructose 1-phosphate + ATP = beta-D-fructose 1,6-bisphosphate + ADP + H(+)</text>
        <dbReference type="Rhea" id="RHEA:14213"/>
        <dbReference type="ChEBI" id="CHEBI:15378"/>
        <dbReference type="ChEBI" id="CHEBI:30616"/>
        <dbReference type="ChEBI" id="CHEBI:32966"/>
        <dbReference type="ChEBI" id="CHEBI:138881"/>
        <dbReference type="ChEBI" id="CHEBI:456216"/>
        <dbReference type="EC" id="2.7.1.56"/>
    </reaction>
</comment>
<comment type="similarity">
    <text evidence="1">Belongs to the carbohydrate kinase pfkB family.</text>
</comment>
<keyword evidence="3 7" id="KW-0547">Nucleotide-binding</keyword>
<name>A0A841PTK1_9BACL</name>
<comment type="similarity">
    <text evidence="7">Belongs to the carbohydrate kinase PfkB family. LacC subfamily.</text>
</comment>
<dbReference type="AlphaFoldDB" id="A0A841PTK1"/>
<dbReference type="GO" id="GO:0005829">
    <property type="term" value="C:cytosol"/>
    <property type="evidence" value="ECO:0007669"/>
    <property type="project" value="TreeGrafter"/>
</dbReference>
<organism evidence="10 11">
    <name type="scientific">Geomicrobium halophilum</name>
    <dbReference type="NCBI Taxonomy" id="549000"/>
    <lineage>
        <taxon>Bacteria</taxon>
        <taxon>Bacillati</taxon>
        <taxon>Bacillota</taxon>
        <taxon>Bacilli</taxon>
        <taxon>Bacillales</taxon>
        <taxon>Geomicrobium</taxon>
    </lineage>
</organism>
<keyword evidence="7" id="KW-0423">Lactose metabolism</keyword>
<evidence type="ECO:0000256" key="2">
    <source>
        <dbReference type="ARBA" id="ARBA00022679"/>
    </source>
</evidence>
<dbReference type="GO" id="GO:0044281">
    <property type="term" value="P:small molecule metabolic process"/>
    <property type="evidence" value="ECO:0007669"/>
    <property type="project" value="UniProtKB-ARBA"/>
</dbReference>
<protein>
    <recommendedName>
        <fullName evidence="7">Tagatose-6-phosphate kinase</fullName>
        <ecNumber evidence="7">2.7.1.144</ecNumber>
    </recommendedName>
</protein>
<sequence length="312" mass="34276">MIYTVTLNPAVDYIVRVSDFELGRLNRSEEDEKYPGGKGINVSRVLHRLGEDNTALGFIGGFTGRYIKEALEQENIRTDFIPIADDTRVNIKLKTFEETEINGKSPHITEENKRTFVQKLELLEESDTLVLAGSLPSTLASDTYKEIVQSATSKGVRCYVDTNGRALHETLCAQPFFIKPNHHELAELYQESIVSIKQAAFYGKRLKHEYGVPHILISMGSQGGLYIGKGQVVHIQPPQGKLIHSVGAGDSTVAGFLTKFEETNDPLQAAMYAVAAGSASAFSSDFCTKVEVDHYFSTLGAETVEGGNGHED</sequence>
<keyword evidence="5 7" id="KW-0067">ATP-binding</keyword>
<dbReference type="Pfam" id="PF00294">
    <property type="entry name" value="PfkB"/>
    <property type="match status" value="1"/>
</dbReference>
<dbReference type="GO" id="GO:2001059">
    <property type="term" value="P:D-tagatose 6-phosphate catabolic process"/>
    <property type="evidence" value="ECO:0007669"/>
    <property type="project" value="UniProtKB-UniPathway"/>
</dbReference>
<dbReference type="NCBIfam" id="TIGR03828">
    <property type="entry name" value="pfkB"/>
    <property type="match status" value="1"/>
</dbReference>
<comment type="pathway">
    <text evidence="7">Carbohydrate metabolism; D-tagatose 6-phosphate degradation; D-glyceraldehyde 3-phosphate and glycerone phosphate from D-tagatose 6-phosphate: step 1/2.</text>
</comment>
<dbReference type="SUPFAM" id="SSF53613">
    <property type="entry name" value="Ribokinase-like"/>
    <property type="match status" value="1"/>
</dbReference>
<comment type="function">
    <text evidence="8">Catalyzes the ATP-dependent phosphorylation of fructose-l-phosphate to fructose-l,6-bisphosphate.</text>
</comment>
<dbReference type="Gene3D" id="3.40.1190.20">
    <property type="match status" value="1"/>
</dbReference>
<dbReference type="PROSITE" id="PS00583">
    <property type="entry name" value="PFKB_KINASES_1"/>
    <property type="match status" value="1"/>
</dbReference>
<dbReference type="PANTHER" id="PTHR46566:SF1">
    <property type="entry name" value="1-PHOSPHOFRUCTOKINASE"/>
    <property type="match status" value="1"/>
</dbReference>
<reference evidence="10 11" key="1">
    <citation type="submission" date="2020-08" db="EMBL/GenBank/DDBJ databases">
        <title>Genomic Encyclopedia of Type Strains, Phase IV (KMG-IV): sequencing the most valuable type-strain genomes for metagenomic binning, comparative biology and taxonomic classification.</title>
        <authorList>
            <person name="Goeker M."/>
        </authorList>
    </citation>
    <scope>NUCLEOTIDE SEQUENCE [LARGE SCALE GENOMIC DNA]</scope>
    <source>
        <strain evidence="10 11">DSM 21769</strain>
    </source>
</reference>
<dbReference type="CDD" id="cd01164">
    <property type="entry name" value="FruK_PfkB_like"/>
    <property type="match status" value="1"/>
</dbReference>
<dbReference type="EC" id="2.7.1.144" evidence="7"/>
<dbReference type="GO" id="GO:0008662">
    <property type="term" value="F:1-phosphofructokinase activity"/>
    <property type="evidence" value="ECO:0007669"/>
    <property type="project" value="UniProtKB-UniRule"/>
</dbReference>
<evidence type="ECO:0000256" key="3">
    <source>
        <dbReference type="ARBA" id="ARBA00022741"/>
    </source>
</evidence>
<dbReference type="GO" id="GO:0016052">
    <property type="term" value="P:carbohydrate catabolic process"/>
    <property type="evidence" value="ECO:0007669"/>
    <property type="project" value="UniProtKB-ARBA"/>
</dbReference>
<dbReference type="InterPro" id="IPR002173">
    <property type="entry name" value="Carboh/pur_kinase_PfkB_CS"/>
</dbReference>
<evidence type="ECO:0000256" key="4">
    <source>
        <dbReference type="ARBA" id="ARBA00022777"/>
    </source>
</evidence>
<dbReference type="PIRSF" id="PIRSF000535">
    <property type="entry name" value="1PFK/6PFK/LacC"/>
    <property type="match status" value="1"/>
</dbReference>
<evidence type="ECO:0000256" key="6">
    <source>
        <dbReference type="ARBA" id="ARBA00047745"/>
    </source>
</evidence>
<dbReference type="NCBIfam" id="TIGR03168">
    <property type="entry name" value="1-PFK"/>
    <property type="match status" value="1"/>
</dbReference>
<dbReference type="RefSeq" id="WP_184403624.1">
    <property type="nucleotide sequence ID" value="NZ_JACHHJ010000002.1"/>
</dbReference>
<comment type="caution">
    <text evidence="10">The sequence shown here is derived from an EMBL/GenBank/DDBJ whole genome shotgun (WGS) entry which is preliminary data.</text>
</comment>
<comment type="catalytic activity">
    <reaction evidence="7">
        <text>D-tagatofuranose 6-phosphate + ATP = D-tagatofuranose 1,6-bisphosphate + ADP + H(+)</text>
        <dbReference type="Rhea" id="RHEA:12420"/>
        <dbReference type="ChEBI" id="CHEBI:15378"/>
        <dbReference type="ChEBI" id="CHEBI:30616"/>
        <dbReference type="ChEBI" id="CHEBI:58694"/>
        <dbReference type="ChEBI" id="CHEBI:58695"/>
        <dbReference type="ChEBI" id="CHEBI:456216"/>
        <dbReference type="EC" id="2.7.1.144"/>
    </reaction>
</comment>
<keyword evidence="4 8" id="KW-0418">Kinase</keyword>
<keyword evidence="11" id="KW-1185">Reference proteome</keyword>
<dbReference type="Proteomes" id="UP000568839">
    <property type="component" value="Unassembled WGS sequence"/>
</dbReference>
<dbReference type="InterPro" id="IPR017583">
    <property type="entry name" value="Tagatose/fructose_Pkinase"/>
</dbReference>
<feature type="domain" description="Carbohydrate kinase PfkB" evidence="9">
    <location>
        <begin position="7"/>
        <end position="284"/>
    </location>
</feature>
<evidence type="ECO:0000259" key="9">
    <source>
        <dbReference type="Pfam" id="PF00294"/>
    </source>
</evidence>
<dbReference type="InterPro" id="IPR029056">
    <property type="entry name" value="Ribokinase-like"/>
</dbReference>
<evidence type="ECO:0000313" key="11">
    <source>
        <dbReference type="Proteomes" id="UP000568839"/>
    </source>
</evidence>
<dbReference type="PANTHER" id="PTHR46566">
    <property type="entry name" value="1-PHOSPHOFRUCTOKINASE-RELATED"/>
    <property type="match status" value="1"/>
</dbReference>
<evidence type="ECO:0000256" key="5">
    <source>
        <dbReference type="ARBA" id="ARBA00022840"/>
    </source>
</evidence>
<evidence type="ECO:0000313" key="10">
    <source>
        <dbReference type="EMBL" id="MBB6449631.1"/>
    </source>
</evidence>
<dbReference type="FunFam" id="3.40.1190.20:FF:000001">
    <property type="entry name" value="Phosphofructokinase"/>
    <property type="match status" value="1"/>
</dbReference>
<evidence type="ECO:0000256" key="7">
    <source>
        <dbReference type="PIRNR" id="PIRNR000535"/>
    </source>
</evidence>
<evidence type="ECO:0000256" key="1">
    <source>
        <dbReference type="ARBA" id="ARBA00005380"/>
    </source>
</evidence>
<dbReference type="InterPro" id="IPR011611">
    <property type="entry name" value="PfkB_dom"/>
</dbReference>
<proteinExistence type="inferred from homology"/>
<dbReference type="GO" id="GO:0009024">
    <property type="term" value="F:tagatose-6-phosphate kinase activity"/>
    <property type="evidence" value="ECO:0007669"/>
    <property type="project" value="UniProtKB-EC"/>
</dbReference>
<accession>A0A841PTK1</accession>
<dbReference type="GO" id="GO:0005524">
    <property type="term" value="F:ATP binding"/>
    <property type="evidence" value="ECO:0007669"/>
    <property type="project" value="UniProtKB-UniRule"/>
</dbReference>
<dbReference type="InterPro" id="IPR022463">
    <property type="entry name" value="1-PFruKinase"/>
</dbReference>
<gene>
    <name evidence="10" type="ORF">HNR44_001609</name>
</gene>
<keyword evidence="2 7" id="KW-0808">Transferase</keyword>
<dbReference type="UniPathway" id="UPA00704">
    <property type="reaction ID" value="UER00715"/>
</dbReference>
<dbReference type="GO" id="GO:0005988">
    <property type="term" value="P:lactose metabolic process"/>
    <property type="evidence" value="ECO:0007669"/>
    <property type="project" value="UniProtKB-KW"/>
</dbReference>
<evidence type="ECO:0000256" key="8">
    <source>
        <dbReference type="RuleBase" id="RU369061"/>
    </source>
</evidence>
<dbReference type="EMBL" id="JACHHJ010000002">
    <property type="protein sequence ID" value="MBB6449631.1"/>
    <property type="molecule type" value="Genomic_DNA"/>
</dbReference>